<evidence type="ECO:0000259" key="1">
    <source>
        <dbReference type="Pfam" id="PF07693"/>
    </source>
</evidence>
<dbReference type="AlphaFoldDB" id="A0A158JL01"/>
<dbReference type="InterPro" id="IPR011646">
    <property type="entry name" value="KAP_P-loop"/>
</dbReference>
<evidence type="ECO:0000313" key="2">
    <source>
        <dbReference type="EMBL" id="SAL69556.1"/>
    </source>
</evidence>
<dbReference type="Proteomes" id="UP000054683">
    <property type="component" value="Unassembled WGS sequence"/>
</dbReference>
<protein>
    <recommendedName>
        <fullName evidence="1">KAP NTPase domain-containing protein</fullName>
    </recommendedName>
</protein>
<dbReference type="SUPFAM" id="SSF52540">
    <property type="entry name" value="P-loop containing nucleoside triphosphate hydrolases"/>
    <property type="match status" value="1"/>
</dbReference>
<name>A0A158JL01_9BURK</name>
<dbReference type="EMBL" id="FCOK02000098">
    <property type="protein sequence ID" value="SAL69556.1"/>
    <property type="molecule type" value="Genomic_DNA"/>
</dbReference>
<proteinExistence type="predicted"/>
<reference evidence="2 3" key="1">
    <citation type="submission" date="2016-01" db="EMBL/GenBank/DDBJ databases">
        <authorList>
            <person name="Oliw E.H."/>
        </authorList>
    </citation>
    <scope>NUCLEOTIDE SEQUENCE [LARGE SCALE GENOMIC DNA]</scope>
    <source>
        <strain evidence="2">LMG 27134</strain>
    </source>
</reference>
<organism evidence="2 3">
    <name type="scientific">Caballeronia udeis</name>
    <dbReference type="NCBI Taxonomy" id="1232866"/>
    <lineage>
        <taxon>Bacteria</taxon>
        <taxon>Pseudomonadati</taxon>
        <taxon>Pseudomonadota</taxon>
        <taxon>Betaproteobacteria</taxon>
        <taxon>Burkholderiales</taxon>
        <taxon>Burkholderiaceae</taxon>
        <taxon>Caballeronia</taxon>
    </lineage>
</organism>
<gene>
    <name evidence="2" type="ORF">AWB69_08221</name>
</gene>
<dbReference type="Gene3D" id="3.40.50.300">
    <property type="entry name" value="P-loop containing nucleotide triphosphate hydrolases"/>
    <property type="match status" value="1"/>
</dbReference>
<accession>A0A158JL01</accession>
<feature type="domain" description="KAP NTPase" evidence="1">
    <location>
        <begin position="12"/>
        <end position="207"/>
    </location>
</feature>
<dbReference type="InterPro" id="IPR027417">
    <property type="entry name" value="P-loop_NTPase"/>
</dbReference>
<sequence>MSREVIRSVVTQFIDSCVPQVLAVTGPWGVGKTFALRHLIEAYAGQHSVKRYSYTSVFGAQSISEIRTSLLAKTHTFPLGEHSSTGMRAKLEVEARKKKLKEVVGHLKEMLPFGGKHLFVALEAIAGSFVTDTLVVLDDIERLGEQLKLDDLMGLVSELKEQARCKVMLIFNEEEFSDGNKAVYARYAEKVVDQKLQFVMSSDDAVELGLSADTPLRELVAEPIHHLDINNIRVIQKIESALRMIYPLIKDSSEKVKRQAAISISVFASSLYESGRGFPGPDQILKYNTYAHRMLARENEPAASDEEWVSRLQLCGFTNADDFDGAILDAMQCGYVEGSDIRTLTAALDAVADRDRLDEIFTAVWRKFHDRLDMTGEQLADEFIVAVRQAASVITPLNINSTVKLVRELGFENKADEIIEIYIDQRKDTPQLFDVEHQSRLGEVDDQKARARFLDVFNASGNALGLREAASFIVQNEHWDDGIIPAFLHAQPDQLIDLLREHQGPELQRLVTGIFRLPANIEEREAIRVNMVSALKTIGRESSLNKIRVARWGVAVDD</sequence>
<evidence type="ECO:0000313" key="3">
    <source>
        <dbReference type="Proteomes" id="UP000054683"/>
    </source>
</evidence>
<dbReference type="Pfam" id="PF07693">
    <property type="entry name" value="KAP_NTPase"/>
    <property type="match status" value="1"/>
</dbReference>